<organism evidence="2 3">
    <name type="scientific">Sediminicola luteus</name>
    <dbReference type="NCBI Taxonomy" id="319238"/>
    <lineage>
        <taxon>Bacteria</taxon>
        <taxon>Pseudomonadati</taxon>
        <taxon>Bacteroidota</taxon>
        <taxon>Flavobacteriia</taxon>
        <taxon>Flavobacteriales</taxon>
        <taxon>Flavobacteriaceae</taxon>
        <taxon>Sediminicola</taxon>
    </lineage>
</organism>
<protein>
    <submittedName>
        <fullName evidence="2">Thioesterase</fullName>
    </submittedName>
</protein>
<evidence type="ECO:0000259" key="1">
    <source>
        <dbReference type="Pfam" id="PF01643"/>
    </source>
</evidence>
<dbReference type="Gene3D" id="3.10.129.10">
    <property type="entry name" value="Hotdog Thioesterase"/>
    <property type="match status" value="1"/>
</dbReference>
<dbReference type="Proteomes" id="UP000219559">
    <property type="component" value="Unassembled WGS sequence"/>
</dbReference>
<comment type="caution">
    <text evidence="2">The sequence shown here is derived from an EMBL/GenBank/DDBJ whole genome shotgun (WGS) entry which is preliminary data.</text>
</comment>
<dbReference type="AlphaFoldDB" id="A0A2A4G7H2"/>
<gene>
    <name evidence="2" type="ORF">B7P33_10465</name>
</gene>
<dbReference type="OrthoDB" id="9801517at2"/>
<feature type="domain" description="Acyl-ACP thioesterase N-terminal hotdog" evidence="1">
    <location>
        <begin position="4"/>
        <end position="124"/>
    </location>
</feature>
<dbReference type="EMBL" id="NBWU01000004">
    <property type="protein sequence ID" value="PCE63692.1"/>
    <property type="molecule type" value="Genomic_DNA"/>
</dbReference>
<dbReference type="RefSeq" id="WP_097442408.1">
    <property type="nucleotide sequence ID" value="NZ_NBWU01000004.1"/>
</dbReference>
<proteinExistence type="predicted"/>
<reference evidence="2 3" key="1">
    <citation type="submission" date="2017-04" db="EMBL/GenBank/DDBJ databases">
        <title>A new member of the family Flavobacteriaceae isolated from ascidians.</title>
        <authorList>
            <person name="Chen L."/>
        </authorList>
    </citation>
    <scope>NUCLEOTIDE SEQUENCE [LARGE SCALE GENOMIC DNA]</scope>
    <source>
        <strain evidence="2 3">HQA918</strain>
    </source>
</reference>
<accession>A0A2A4G7H2</accession>
<dbReference type="GO" id="GO:0006633">
    <property type="term" value="P:fatty acid biosynthetic process"/>
    <property type="evidence" value="ECO:0007669"/>
    <property type="project" value="InterPro"/>
</dbReference>
<name>A0A2A4G7H2_9FLAO</name>
<evidence type="ECO:0000313" key="2">
    <source>
        <dbReference type="EMBL" id="PCE63692.1"/>
    </source>
</evidence>
<keyword evidence="3" id="KW-1185">Reference proteome</keyword>
<dbReference type="SUPFAM" id="SSF54637">
    <property type="entry name" value="Thioesterase/thiol ester dehydrase-isomerase"/>
    <property type="match status" value="1"/>
</dbReference>
<dbReference type="InterPro" id="IPR029069">
    <property type="entry name" value="HotDog_dom_sf"/>
</dbReference>
<dbReference type="CDD" id="cd00586">
    <property type="entry name" value="4HBT"/>
    <property type="match status" value="1"/>
</dbReference>
<sequence>METYESEIEVLPAHLDDLDHVNNVQYVQWMQDVAKAHWNSVVPVDLRKNMIWVVRNHNITYKKAAVLGQTVRVRTYIAENRGYLSKRVVQMYLKTTDALLIDAVTEWCLLDATTLRPKKVPEVISSLFKL</sequence>
<evidence type="ECO:0000313" key="3">
    <source>
        <dbReference type="Proteomes" id="UP000219559"/>
    </source>
</evidence>
<dbReference type="GO" id="GO:0016790">
    <property type="term" value="F:thiolester hydrolase activity"/>
    <property type="evidence" value="ECO:0007669"/>
    <property type="project" value="InterPro"/>
</dbReference>
<dbReference type="Pfam" id="PF01643">
    <property type="entry name" value="Acyl-ACP_TE"/>
    <property type="match status" value="1"/>
</dbReference>
<dbReference type="InterPro" id="IPR002864">
    <property type="entry name" value="Acyl-ACP_thioesterase_NHD"/>
</dbReference>